<feature type="modified residue" description="4-aspartylphosphate" evidence="3">
    <location>
        <position position="58"/>
    </location>
</feature>
<evidence type="ECO:0000256" key="2">
    <source>
        <dbReference type="ARBA" id="ARBA00023125"/>
    </source>
</evidence>
<proteinExistence type="predicted"/>
<keyword evidence="2" id="KW-0238">DNA-binding</keyword>
<evidence type="ECO:0000256" key="3">
    <source>
        <dbReference type="PROSITE-ProRule" id="PRU00169"/>
    </source>
</evidence>
<evidence type="ECO:0000313" key="6">
    <source>
        <dbReference type="EMBL" id="KAA5535109.1"/>
    </source>
</evidence>
<dbReference type="InterPro" id="IPR001789">
    <property type="entry name" value="Sig_transdc_resp-reg_receiver"/>
</dbReference>
<feature type="domain" description="HTH luxR-type" evidence="4">
    <location>
        <begin position="136"/>
        <end position="201"/>
    </location>
</feature>
<evidence type="ECO:0000256" key="1">
    <source>
        <dbReference type="ARBA" id="ARBA00022553"/>
    </source>
</evidence>
<dbReference type="InterPro" id="IPR016032">
    <property type="entry name" value="Sig_transdc_resp-reg_C-effctor"/>
</dbReference>
<dbReference type="CDD" id="cd17535">
    <property type="entry name" value="REC_NarL-like"/>
    <property type="match status" value="1"/>
</dbReference>
<keyword evidence="1 3" id="KW-0597">Phosphoprotein</keyword>
<dbReference type="Proteomes" id="UP000323632">
    <property type="component" value="Unassembled WGS sequence"/>
</dbReference>
<dbReference type="PROSITE" id="PS50110">
    <property type="entry name" value="RESPONSE_REGULATORY"/>
    <property type="match status" value="1"/>
</dbReference>
<dbReference type="Gene3D" id="3.40.50.2300">
    <property type="match status" value="1"/>
</dbReference>
<dbReference type="InterPro" id="IPR039420">
    <property type="entry name" value="WalR-like"/>
</dbReference>
<dbReference type="PRINTS" id="PR00038">
    <property type="entry name" value="HTHLUXR"/>
</dbReference>
<dbReference type="SUPFAM" id="SSF46894">
    <property type="entry name" value="C-terminal effector domain of the bipartite response regulators"/>
    <property type="match status" value="1"/>
</dbReference>
<comment type="caution">
    <text evidence="6">The sequence shown here is derived from an EMBL/GenBank/DDBJ whole genome shotgun (WGS) entry which is preliminary data.</text>
</comment>
<evidence type="ECO:0000259" key="4">
    <source>
        <dbReference type="PROSITE" id="PS50043"/>
    </source>
</evidence>
<gene>
    <name evidence="6" type="ORF">F0919_10990</name>
</gene>
<dbReference type="InterPro" id="IPR000792">
    <property type="entry name" value="Tscrpt_reg_LuxR_C"/>
</dbReference>
<name>A0A5M6CPQ1_9BACT</name>
<dbReference type="SUPFAM" id="SSF52172">
    <property type="entry name" value="CheY-like"/>
    <property type="match status" value="1"/>
</dbReference>
<dbReference type="CDD" id="cd06170">
    <property type="entry name" value="LuxR_C_like"/>
    <property type="match status" value="1"/>
</dbReference>
<dbReference type="PANTHER" id="PTHR43214">
    <property type="entry name" value="TWO-COMPONENT RESPONSE REGULATOR"/>
    <property type="match status" value="1"/>
</dbReference>
<dbReference type="Pfam" id="PF00196">
    <property type="entry name" value="GerE"/>
    <property type="match status" value="1"/>
</dbReference>
<dbReference type="EMBL" id="VWSH01000002">
    <property type="protein sequence ID" value="KAA5535109.1"/>
    <property type="molecule type" value="Genomic_DNA"/>
</dbReference>
<dbReference type="SMART" id="SM00448">
    <property type="entry name" value="REC"/>
    <property type="match status" value="1"/>
</dbReference>
<accession>A0A5M6CPQ1</accession>
<dbReference type="SMART" id="SM00421">
    <property type="entry name" value="HTH_LUXR"/>
    <property type="match status" value="1"/>
</dbReference>
<sequence length="204" mass="22924">MTKLYTDLYLADDHQIIIDGLKLLISNNPKIRIVGSATNGDTAYTEILQKKPDIAIIDLRMPGQGGLELINSLKKHVETRFIILSMHNDKRYITDAINYGAAGYIVKNTGKSELMTCLDKVMSGGQFFTDISGNKPQDKKMMFTPRELDIIRLIIAELTTNDIAKQLYLSPYTVETHRKNICRKAGAKTVIGLLKYMQDNGLEL</sequence>
<dbReference type="PANTHER" id="PTHR43214:SF43">
    <property type="entry name" value="TWO-COMPONENT RESPONSE REGULATOR"/>
    <property type="match status" value="1"/>
</dbReference>
<organism evidence="6 7">
    <name type="scientific">Taibaiella lutea</name>
    <dbReference type="NCBI Taxonomy" id="2608001"/>
    <lineage>
        <taxon>Bacteria</taxon>
        <taxon>Pseudomonadati</taxon>
        <taxon>Bacteroidota</taxon>
        <taxon>Chitinophagia</taxon>
        <taxon>Chitinophagales</taxon>
        <taxon>Chitinophagaceae</taxon>
        <taxon>Taibaiella</taxon>
    </lineage>
</organism>
<protein>
    <submittedName>
        <fullName evidence="6">Response regulator transcription factor</fullName>
    </submittedName>
</protein>
<evidence type="ECO:0000313" key="7">
    <source>
        <dbReference type="Proteomes" id="UP000323632"/>
    </source>
</evidence>
<dbReference type="PROSITE" id="PS50043">
    <property type="entry name" value="HTH_LUXR_2"/>
    <property type="match status" value="1"/>
</dbReference>
<evidence type="ECO:0000259" key="5">
    <source>
        <dbReference type="PROSITE" id="PS50110"/>
    </source>
</evidence>
<dbReference type="InterPro" id="IPR058245">
    <property type="entry name" value="NreC/VraR/RcsB-like_REC"/>
</dbReference>
<feature type="domain" description="Response regulatory" evidence="5">
    <location>
        <begin position="7"/>
        <end position="122"/>
    </location>
</feature>
<reference evidence="6 7" key="1">
    <citation type="submission" date="2019-09" db="EMBL/GenBank/DDBJ databases">
        <title>Genome sequence and assembly of Taibaiella sp.</title>
        <authorList>
            <person name="Chhetri G."/>
        </authorList>
    </citation>
    <scope>NUCLEOTIDE SEQUENCE [LARGE SCALE GENOMIC DNA]</scope>
    <source>
        <strain evidence="6 7">KVB11</strain>
    </source>
</reference>
<dbReference type="GO" id="GO:0000160">
    <property type="term" value="P:phosphorelay signal transduction system"/>
    <property type="evidence" value="ECO:0007669"/>
    <property type="project" value="InterPro"/>
</dbReference>
<dbReference type="Pfam" id="PF00072">
    <property type="entry name" value="Response_reg"/>
    <property type="match status" value="1"/>
</dbReference>
<dbReference type="GO" id="GO:0003677">
    <property type="term" value="F:DNA binding"/>
    <property type="evidence" value="ECO:0007669"/>
    <property type="project" value="UniProtKB-KW"/>
</dbReference>
<dbReference type="GO" id="GO:0006355">
    <property type="term" value="P:regulation of DNA-templated transcription"/>
    <property type="evidence" value="ECO:0007669"/>
    <property type="project" value="InterPro"/>
</dbReference>
<dbReference type="AlphaFoldDB" id="A0A5M6CPQ1"/>
<dbReference type="InterPro" id="IPR011006">
    <property type="entry name" value="CheY-like_superfamily"/>
</dbReference>
<keyword evidence="7" id="KW-1185">Reference proteome</keyword>
<dbReference type="RefSeq" id="WP_150032788.1">
    <property type="nucleotide sequence ID" value="NZ_VWSH01000002.1"/>
</dbReference>